<dbReference type="Pfam" id="PF04142">
    <property type="entry name" value="Nuc_sug_transp"/>
    <property type="match status" value="1"/>
</dbReference>
<keyword evidence="3" id="KW-0813">Transport</keyword>
<evidence type="ECO:0000313" key="10">
    <source>
        <dbReference type="WBParaSite" id="Gr19_v10_g7660.t1"/>
    </source>
</evidence>
<feature type="transmembrane region" description="Helical" evidence="8">
    <location>
        <begin position="338"/>
        <end position="357"/>
    </location>
</feature>
<reference evidence="10" key="1">
    <citation type="submission" date="2022-11" db="UniProtKB">
        <authorList>
            <consortium name="WormBaseParasite"/>
        </authorList>
    </citation>
    <scope>IDENTIFICATION</scope>
</reference>
<keyword evidence="3" id="KW-0762">Sugar transport</keyword>
<sequence length="402" mass="44570">MDSMPGNLPAVVEASDKEEEEQSKSAEEREEGKGLLDRPIEKAAIRPLLLKYVSLLVLVLQSTCHVLMSSYATNLPMIFAGRFIFFTHHFISNFVDTLKVGIPASIYLVQNILVYLAIEQLDGGTYIVTYQLKILTTAMFTVLILKRRLSFFQWMALLVLVAGVAIVLYCDKNDCEVFSSEPQITSNASLLAKTTNSTSISTSTDRLNCKKEKNAFLGLLYVLVACFLSGFAGIYFEKILKGSEVSIWLRNVQLSVLSMPILLAIIGVQDFDVIQRKGFMYGFDYIIWSIVLLQAVGGLVVAVVIKYADNILKAFATAVSILVATIASIILLNTKPKLMFFLGAALVIAAVVIYSIFPYRTKEKTPIVKKCGKENLEELQVIVNGGEGGQQEDEEQENRETK</sequence>
<evidence type="ECO:0000256" key="3">
    <source>
        <dbReference type="ARBA" id="ARBA00022597"/>
    </source>
</evidence>
<evidence type="ECO:0000256" key="1">
    <source>
        <dbReference type="ARBA" id="ARBA00004141"/>
    </source>
</evidence>
<feature type="transmembrane region" description="Helical" evidence="8">
    <location>
        <begin position="74"/>
        <end position="91"/>
    </location>
</feature>
<dbReference type="GO" id="GO:0000139">
    <property type="term" value="C:Golgi membrane"/>
    <property type="evidence" value="ECO:0007669"/>
    <property type="project" value="InterPro"/>
</dbReference>
<comment type="subcellular location">
    <subcellularLocation>
        <location evidence="1">Membrane</location>
        <topology evidence="1">Multi-pass membrane protein</topology>
    </subcellularLocation>
</comment>
<feature type="transmembrane region" description="Helical" evidence="8">
    <location>
        <begin position="98"/>
        <end position="118"/>
    </location>
</feature>
<dbReference type="GO" id="GO:0015165">
    <property type="term" value="F:pyrimidine nucleotide-sugar transmembrane transporter activity"/>
    <property type="evidence" value="ECO:0007669"/>
    <property type="project" value="InterPro"/>
</dbReference>
<dbReference type="Proteomes" id="UP000887572">
    <property type="component" value="Unplaced"/>
</dbReference>
<feature type="transmembrane region" description="Helical" evidence="8">
    <location>
        <begin position="312"/>
        <end position="332"/>
    </location>
</feature>
<keyword evidence="9" id="KW-1185">Reference proteome</keyword>
<comment type="similarity">
    <text evidence="2">Belongs to the nucleotide-sugar transporter family. SLC35A subfamily.</text>
</comment>
<keyword evidence="5 8" id="KW-1133">Transmembrane helix</keyword>
<dbReference type="SUPFAM" id="SSF103481">
    <property type="entry name" value="Multidrug resistance efflux transporter EmrE"/>
    <property type="match status" value="1"/>
</dbReference>
<keyword evidence="6 8" id="KW-0472">Membrane</keyword>
<evidence type="ECO:0000256" key="5">
    <source>
        <dbReference type="ARBA" id="ARBA00022989"/>
    </source>
</evidence>
<name>A0A914I5B6_GLORO</name>
<evidence type="ECO:0000256" key="2">
    <source>
        <dbReference type="ARBA" id="ARBA00009976"/>
    </source>
</evidence>
<proteinExistence type="inferred from homology"/>
<protein>
    <submittedName>
        <fullName evidence="10">UDP-galactose transporter</fullName>
    </submittedName>
</protein>
<feature type="transmembrane region" description="Helical" evidence="8">
    <location>
        <begin position="215"/>
        <end position="236"/>
    </location>
</feature>
<feature type="region of interest" description="Disordered" evidence="7">
    <location>
        <begin position="1"/>
        <end position="33"/>
    </location>
</feature>
<evidence type="ECO:0000313" key="9">
    <source>
        <dbReference type="Proteomes" id="UP000887572"/>
    </source>
</evidence>
<dbReference type="NCBIfam" id="TIGR00803">
    <property type="entry name" value="nst"/>
    <property type="match status" value="1"/>
</dbReference>
<accession>A0A914I5B6</accession>
<feature type="compositionally biased region" description="Basic and acidic residues" evidence="7">
    <location>
        <begin position="22"/>
        <end position="33"/>
    </location>
</feature>
<dbReference type="PIRSF" id="PIRSF005799">
    <property type="entry name" value="UDP-gal_transpt"/>
    <property type="match status" value="1"/>
</dbReference>
<dbReference type="WBParaSite" id="Gr19_v10_g7660.t1">
    <property type="protein sequence ID" value="Gr19_v10_g7660.t1"/>
    <property type="gene ID" value="Gr19_v10_g7660"/>
</dbReference>
<keyword evidence="4 8" id="KW-0812">Transmembrane</keyword>
<dbReference type="PANTHER" id="PTHR10231">
    <property type="entry name" value="NUCLEOTIDE-SUGAR TRANSMEMBRANE TRANSPORTER"/>
    <property type="match status" value="1"/>
</dbReference>
<evidence type="ECO:0000256" key="8">
    <source>
        <dbReference type="SAM" id="Phobius"/>
    </source>
</evidence>
<feature type="transmembrane region" description="Helical" evidence="8">
    <location>
        <begin position="151"/>
        <end position="169"/>
    </location>
</feature>
<evidence type="ECO:0000256" key="7">
    <source>
        <dbReference type="SAM" id="MobiDB-lite"/>
    </source>
</evidence>
<organism evidence="9 10">
    <name type="scientific">Globodera rostochiensis</name>
    <name type="common">Golden nematode worm</name>
    <name type="synonym">Heterodera rostochiensis</name>
    <dbReference type="NCBI Taxonomy" id="31243"/>
    <lineage>
        <taxon>Eukaryota</taxon>
        <taxon>Metazoa</taxon>
        <taxon>Ecdysozoa</taxon>
        <taxon>Nematoda</taxon>
        <taxon>Chromadorea</taxon>
        <taxon>Rhabditida</taxon>
        <taxon>Tylenchina</taxon>
        <taxon>Tylenchomorpha</taxon>
        <taxon>Tylenchoidea</taxon>
        <taxon>Heteroderidae</taxon>
        <taxon>Heteroderinae</taxon>
        <taxon>Globodera</taxon>
    </lineage>
</organism>
<feature type="transmembrane region" description="Helical" evidence="8">
    <location>
        <begin position="124"/>
        <end position="144"/>
    </location>
</feature>
<dbReference type="InterPro" id="IPR007271">
    <property type="entry name" value="Nuc_sug_transpt"/>
</dbReference>
<feature type="transmembrane region" description="Helical" evidence="8">
    <location>
        <begin position="286"/>
        <end position="305"/>
    </location>
</feature>
<dbReference type="AlphaFoldDB" id="A0A914I5B6"/>
<dbReference type="InterPro" id="IPR037185">
    <property type="entry name" value="EmrE-like"/>
</dbReference>
<evidence type="ECO:0000256" key="4">
    <source>
        <dbReference type="ARBA" id="ARBA00022692"/>
    </source>
</evidence>
<feature type="transmembrane region" description="Helical" evidence="8">
    <location>
        <begin position="48"/>
        <end position="68"/>
    </location>
</feature>
<evidence type="ECO:0000256" key="6">
    <source>
        <dbReference type="ARBA" id="ARBA00023136"/>
    </source>
</evidence>